<accession>B8CUF0</accession>
<reference evidence="1 2" key="1">
    <citation type="journal article" date="2008" name="PLoS ONE">
        <title>Environmental adaptation: genomic analysis of the piezotolerant and psychrotolerant deep-sea iron reducing bacterium Shewanella piezotolerans WP3.</title>
        <authorList>
            <person name="Wang F."/>
            <person name="Wang J."/>
            <person name="Jian H."/>
            <person name="Zhang B."/>
            <person name="Li S."/>
            <person name="Wang F."/>
            <person name="Zeng X."/>
            <person name="Gao L."/>
            <person name="Bartlett D.H."/>
            <person name="Yu J."/>
            <person name="Hu S."/>
            <person name="Xiao X."/>
        </authorList>
    </citation>
    <scope>NUCLEOTIDE SEQUENCE [LARGE SCALE GENOMIC DNA]</scope>
    <source>
        <strain evidence="2">WP3 / JCM 13877</strain>
    </source>
</reference>
<evidence type="ECO:0000313" key="1">
    <source>
        <dbReference type="EMBL" id="ACJ31141.1"/>
    </source>
</evidence>
<dbReference type="HOGENOM" id="CLU_3276593_0_0_6"/>
<proteinExistence type="predicted"/>
<name>B8CUF0_SHEPW</name>
<evidence type="ECO:0000313" key="2">
    <source>
        <dbReference type="Proteomes" id="UP000000753"/>
    </source>
</evidence>
<dbReference type="Proteomes" id="UP000000753">
    <property type="component" value="Chromosome"/>
</dbReference>
<dbReference type="KEGG" id="swp:swp_4498"/>
<gene>
    <name evidence="1" type="ordered locus">swp_4498</name>
</gene>
<sequence length="41" mass="4601">MNIKQQKQLLDTGVAIFKLIQLATNLTADAHSQIVFEVRFG</sequence>
<dbReference type="AlphaFoldDB" id="B8CUF0"/>
<dbReference type="EMBL" id="CP000472">
    <property type="protein sequence ID" value="ACJ31141.1"/>
    <property type="molecule type" value="Genomic_DNA"/>
</dbReference>
<keyword evidence="2" id="KW-1185">Reference proteome</keyword>
<organism evidence="1 2">
    <name type="scientific">Shewanella piezotolerans (strain WP3 / JCM 13877)</name>
    <dbReference type="NCBI Taxonomy" id="225849"/>
    <lineage>
        <taxon>Bacteria</taxon>
        <taxon>Pseudomonadati</taxon>
        <taxon>Pseudomonadota</taxon>
        <taxon>Gammaproteobacteria</taxon>
        <taxon>Alteromonadales</taxon>
        <taxon>Shewanellaceae</taxon>
        <taxon>Shewanella</taxon>
    </lineage>
</organism>
<protein>
    <submittedName>
        <fullName evidence="1">Uncharacterized protein</fullName>
    </submittedName>
</protein>